<feature type="chain" id="PRO_5042032775" evidence="1">
    <location>
        <begin position="30"/>
        <end position="324"/>
    </location>
</feature>
<dbReference type="AlphaFoldDB" id="A0AAE5CAL9"/>
<dbReference type="EMBL" id="JAACAK010000047">
    <property type="protein sequence ID" value="NIR74732.1"/>
    <property type="molecule type" value="Genomic_DNA"/>
</dbReference>
<organism evidence="2 3">
    <name type="scientific">Candidatus Kutchimonas denitrificans</name>
    <dbReference type="NCBI Taxonomy" id="3056748"/>
    <lineage>
        <taxon>Bacteria</taxon>
        <taxon>Pseudomonadati</taxon>
        <taxon>Gemmatimonadota</taxon>
        <taxon>Gemmatimonadia</taxon>
        <taxon>Candidatus Palauibacterales</taxon>
        <taxon>Candidatus Palauibacteraceae</taxon>
        <taxon>Candidatus Kutchimonas</taxon>
    </lineage>
</organism>
<reference evidence="2 3" key="1">
    <citation type="submission" date="2020-01" db="EMBL/GenBank/DDBJ databases">
        <title>Genomes assembled from Gulf of Kutch pelagic sediment metagenomes.</title>
        <authorList>
            <person name="Chandrashekar M."/>
            <person name="Mahajan M.S."/>
            <person name="Dave K.J."/>
            <person name="Vatsa P."/>
            <person name="Nathani N.M."/>
        </authorList>
    </citation>
    <scope>NUCLEOTIDE SEQUENCE [LARGE SCALE GENOMIC DNA]</scope>
    <source>
        <strain evidence="2">KS3-K002</strain>
    </source>
</reference>
<accession>A0AAE5CAL9</accession>
<name>A0AAE5CAL9_9BACT</name>
<sequence length="324" mass="33650">MTRPRRKGVPRVVAGLALTLLVCPPGATGQGFEDEAAFLTAPMGARIVGIGRAAVSIRGEVQGTPWNPATLAGINSVEPLASHYDGPLDFKFNYLAVAVPAGKVGVFSFAANVQSFGEISISDGLGTTLGTVTPGNLIVTLSYGREILPRFALGVSGKWIRSELSGDLTGDTYAFDAGLLWRPWRAAPLDLGASLVNLGPDLRMGDGPNAGGSPLPGRLRFGASYDLLEHLVRPDGSLGLLIAVDVEHALRDLGTGSQFVGAELGIAGVLFLRGGYIAETLIETNSGATLGLGLAIGPARFDLARELGVNQLGDETHISLTARL</sequence>
<keyword evidence="1" id="KW-0732">Signal</keyword>
<dbReference type="Proteomes" id="UP000702544">
    <property type="component" value="Unassembled WGS sequence"/>
</dbReference>
<proteinExistence type="predicted"/>
<evidence type="ECO:0000313" key="2">
    <source>
        <dbReference type="EMBL" id="NIR74732.1"/>
    </source>
</evidence>
<comment type="caution">
    <text evidence="2">The sequence shown here is derived from an EMBL/GenBank/DDBJ whole genome shotgun (WGS) entry which is preliminary data.</text>
</comment>
<gene>
    <name evidence="2" type="ORF">GWO12_06420</name>
</gene>
<protein>
    <submittedName>
        <fullName evidence="2">PorV/PorQ family protein</fullName>
    </submittedName>
</protein>
<feature type="signal peptide" evidence="1">
    <location>
        <begin position="1"/>
        <end position="29"/>
    </location>
</feature>
<evidence type="ECO:0000256" key="1">
    <source>
        <dbReference type="SAM" id="SignalP"/>
    </source>
</evidence>
<dbReference type="Gene3D" id="2.40.160.60">
    <property type="entry name" value="Outer membrane protein transport protein (OMPP1/FadL/TodX)"/>
    <property type="match status" value="1"/>
</dbReference>
<evidence type="ECO:0000313" key="3">
    <source>
        <dbReference type="Proteomes" id="UP000702544"/>
    </source>
</evidence>
<dbReference type="NCBIfam" id="NF033709">
    <property type="entry name" value="PorV_fam"/>
    <property type="match status" value="1"/>
</dbReference>